<evidence type="ECO:0000256" key="1">
    <source>
        <dbReference type="ARBA" id="ARBA00007228"/>
    </source>
</evidence>
<dbReference type="SUPFAM" id="SSF75217">
    <property type="entry name" value="alpha/beta knot"/>
    <property type="match status" value="1"/>
</dbReference>
<comment type="similarity">
    <text evidence="1">Belongs to the class IV-like SAM-binding methyltransferase superfamily. RNA methyltransferase TrmH family.</text>
</comment>
<dbReference type="PANTHER" id="PTHR43191">
    <property type="entry name" value="RRNA METHYLTRANSFERASE 3"/>
    <property type="match status" value="1"/>
</dbReference>
<sequence length="248" mass="27605">MSISKSKIKLIRSLEQKKYRKEERLFLAEGSKLIADLSGMFRCRFLVATVGWLQQSPYIPVDEIVEVSAEELSRCSLLKAPQQVLAVFEQPQYQLNPALVRKSLSLALDDVQDPGNLGAIIRVADWFGIEDIFCSPGTADVYNPKTVQATMGAIARVRVHYTSLRELIGSLKIPVYGTFIHGENIYEQSLSTNGIIVMGNEGNGIGRGVEELIGRRLFIPNYPPERETSESLNVAAATAIVCSEFRRR</sequence>
<dbReference type="InterPro" id="IPR029028">
    <property type="entry name" value="Alpha/beta_knot_MTases"/>
</dbReference>
<keyword evidence="3 6" id="KW-0808">Transferase</keyword>
<dbReference type="GO" id="GO:0003723">
    <property type="term" value="F:RNA binding"/>
    <property type="evidence" value="ECO:0007669"/>
    <property type="project" value="InterPro"/>
</dbReference>
<dbReference type="InterPro" id="IPR051259">
    <property type="entry name" value="rRNA_Methyltransferase"/>
</dbReference>
<comment type="caution">
    <text evidence="6">The sequence shown here is derived from an EMBL/GenBank/DDBJ whole genome shotgun (WGS) entry which is preliminary data.</text>
</comment>
<dbReference type="PANTHER" id="PTHR43191:SF2">
    <property type="entry name" value="RRNA METHYLTRANSFERASE 3, MITOCHONDRIAL"/>
    <property type="match status" value="1"/>
</dbReference>
<gene>
    <name evidence="6" type="ORF">EZS27_003779</name>
</gene>
<dbReference type="InterPro" id="IPR053888">
    <property type="entry name" value="MRM3-like_sub_bind"/>
</dbReference>
<dbReference type="InterPro" id="IPR029064">
    <property type="entry name" value="Ribosomal_eL30-like_sf"/>
</dbReference>
<evidence type="ECO:0000256" key="3">
    <source>
        <dbReference type="ARBA" id="ARBA00022679"/>
    </source>
</evidence>
<accession>A0A5J4STP5</accession>
<protein>
    <submittedName>
        <fullName evidence="6">23S rRNA (Uridine(2479)-2'-O)-methyltransferase</fullName>
        <ecNumber evidence="6">2.1.1.208</ecNumber>
    </submittedName>
</protein>
<organism evidence="6">
    <name type="scientific">termite gut metagenome</name>
    <dbReference type="NCBI Taxonomy" id="433724"/>
    <lineage>
        <taxon>unclassified sequences</taxon>
        <taxon>metagenomes</taxon>
        <taxon>organismal metagenomes</taxon>
    </lineage>
</organism>
<dbReference type="Pfam" id="PF22435">
    <property type="entry name" value="MRM3-like_sub_bind"/>
    <property type="match status" value="1"/>
</dbReference>
<dbReference type="EC" id="2.1.1.208" evidence="6"/>
<dbReference type="EMBL" id="SNRY01000060">
    <property type="protein sequence ID" value="KAA6348801.1"/>
    <property type="molecule type" value="Genomic_DNA"/>
</dbReference>
<dbReference type="GO" id="GO:0032259">
    <property type="term" value="P:methylation"/>
    <property type="evidence" value="ECO:0007669"/>
    <property type="project" value="UniProtKB-KW"/>
</dbReference>
<feature type="domain" description="tRNA/rRNA methyltransferase SpoU type" evidence="4">
    <location>
        <begin position="104"/>
        <end position="242"/>
    </location>
</feature>
<dbReference type="InterPro" id="IPR029026">
    <property type="entry name" value="tRNA_m1G_MTases_N"/>
</dbReference>
<feature type="domain" description="MRM3-like substrate binding" evidence="5">
    <location>
        <begin position="6"/>
        <end position="86"/>
    </location>
</feature>
<evidence type="ECO:0000313" key="6">
    <source>
        <dbReference type="EMBL" id="KAA6348801.1"/>
    </source>
</evidence>
<dbReference type="GO" id="GO:0006396">
    <property type="term" value="P:RNA processing"/>
    <property type="evidence" value="ECO:0007669"/>
    <property type="project" value="InterPro"/>
</dbReference>
<proteinExistence type="inferred from homology"/>
<dbReference type="Gene3D" id="3.30.1330.30">
    <property type="match status" value="1"/>
</dbReference>
<reference evidence="6" key="1">
    <citation type="submission" date="2019-03" db="EMBL/GenBank/DDBJ databases">
        <title>Single cell metagenomics reveals metabolic interactions within the superorganism composed of flagellate Streblomastix strix and complex community of Bacteroidetes bacteria on its surface.</title>
        <authorList>
            <person name="Treitli S.C."/>
            <person name="Kolisko M."/>
            <person name="Husnik F."/>
            <person name="Keeling P."/>
            <person name="Hampl V."/>
        </authorList>
    </citation>
    <scope>NUCLEOTIDE SEQUENCE</scope>
    <source>
        <strain evidence="6">STM</strain>
    </source>
</reference>
<dbReference type="Pfam" id="PF00588">
    <property type="entry name" value="SpoU_methylase"/>
    <property type="match status" value="1"/>
</dbReference>
<keyword evidence="2 6" id="KW-0489">Methyltransferase</keyword>
<dbReference type="Gene3D" id="3.40.1280.10">
    <property type="match status" value="1"/>
</dbReference>
<evidence type="ECO:0000256" key="2">
    <source>
        <dbReference type="ARBA" id="ARBA00022603"/>
    </source>
</evidence>
<dbReference type="GO" id="GO:0008173">
    <property type="term" value="F:RNA methyltransferase activity"/>
    <property type="evidence" value="ECO:0007669"/>
    <property type="project" value="InterPro"/>
</dbReference>
<evidence type="ECO:0000259" key="4">
    <source>
        <dbReference type="Pfam" id="PF00588"/>
    </source>
</evidence>
<dbReference type="AlphaFoldDB" id="A0A5J4STP5"/>
<evidence type="ECO:0000259" key="5">
    <source>
        <dbReference type="Pfam" id="PF22435"/>
    </source>
</evidence>
<name>A0A5J4STP5_9ZZZZ</name>
<dbReference type="InterPro" id="IPR001537">
    <property type="entry name" value="SpoU_MeTrfase"/>
</dbReference>
<dbReference type="CDD" id="cd18109">
    <property type="entry name" value="SpoU-like_RNA-MTase"/>
    <property type="match status" value="1"/>
</dbReference>
<dbReference type="SUPFAM" id="SSF55315">
    <property type="entry name" value="L30e-like"/>
    <property type="match status" value="1"/>
</dbReference>